<dbReference type="OrthoDB" id="10333472at2759"/>
<protein>
    <submittedName>
        <fullName evidence="2">Uncharacterized protein</fullName>
    </submittedName>
</protein>
<keyword evidence="3" id="KW-1185">Reference proteome</keyword>
<accession>A0A1Q9CUL9</accession>
<name>A0A1Q9CUL9_SYMMI</name>
<dbReference type="AlphaFoldDB" id="A0A1Q9CUL9"/>
<proteinExistence type="predicted"/>
<feature type="region of interest" description="Disordered" evidence="1">
    <location>
        <begin position="173"/>
        <end position="196"/>
    </location>
</feature>
<reference evidence="2 3" key="1">
    <citation type="submission" date="2016-02" db="EMBL/GenBank/DDBJ databases">
        <title>Genome analysis of coral dinoflagellate symbionts highlights evolutionary adaptations to a symbiotic lifestyle.</title>
        <authorList>
            <person name="Aranda M."/>
            <person name="Li Y."/>
            <person name="Liew Y.J."/>
            <person name="Baumgarten S."/>
            <person name="Simakov O."/>
            <person name="Wilson M."/>
            <person name="Piel J."/>
            <person name="Ashoor H."/>
            <person name="Bougouffa S."/>
            <person name="Bajic V.B."/>
            <person name="Ryu T."/>
            <person name="Ravasi T."/>
            <person name="Bayer T."/>
            <person name="Micklem G."/>
            <person name="Kim H."/>
            <person name="Bhak J."/>
            <person name="Lajeunesse T.C."/>
            <person name="Voolstra C.R."/>
        </authorList>
    </citation>
    <scope>NUCLEOTIDE SEQUENCE [LARGE SCALE GENOMIC DNA]</scope>
    <source>
        <strain evidence="2 3">CCMP2467</strain>
    </source>
</reference>
<comment type="caution">
    <text evidence="2">The sequence shown here is derived from an EMBL/GenBank/DDBJ whole genome shotgun (WGS) entry which is preliminary data.</text>
</comment>
<dbReference type="Proteomes" id="UP000186817">
    <property type="component" value="Unassembled WGS sequence"/>
</dbReference>
<evidence type="ECO:0000256" key="1">
    <source>
        <dbReference type="SAM" id="MobiDB-lite"/>
    </source>
</evidence>
<gene>
    <name evidence="2" type="ORF">AK812_SmicGene32282</name>
</gene>
<dbReference type="EMBL" id="LSRX01000908">
    <property type="protein sequence ID" value="OLP86597.1"/>
    <property type="molecule type" value="Genomic_DNA"/>
</dbReference>
<organism evidence="2 3">
    <name type="scientific">Symbiodinium microadriaticum</name>
    <name type="common">Dinoflagellate</name>
    <name type="synonym">Zooxanthella microadriatica</name>
    <dbReference type="NCBI Taxonomy" id="2951"/>
    <lineage>
        <taxon>Eukaryota</taxon>
        <taxon>Sar</taxon>
        <taxon>Alveolata</taxon>
        <taxon>Dinophyceae</taxon>
        <taxon>Suessiales</taxon>
        <taxon>Symbiodiniaceae</taxon>
        <taxon>Symbiodinium</taxon>
    </lineage>
</organism>
<sequence>MLGAITLQVVAPAPSRTPEEQKEVAATPVAAAEAESLAYLRQWVELEEARLGVARTPPKSGARPSASATSGAWLAMLGSDLRFQGALAALSAGADTREVLALFDNPPLPSTECIRASSCGLLKYQRGPAISMQNGKQESFFSNKMENFLSDARKEEQERRRVAMEEAVRQAKLGTAARNASPEAPPVRSPVRSVTGGNSLALHPAVSKAENILASHTHTMQIHIPKVAAMPVATEAAISKHPGQMQRVAMVPASQVLVEPARLTTTGLTSELRPHDLLKVLNPKPEPFHIEIEAQEQSLLLARRSCCFWDCQGEGLQ</sequence>
<evidence type="ECO:0000313" key="2">
    <source>
        <dbReference type="EMBL" id="OLP86597.1"/>
    </source>
</evidence>
<evidence type="ECO:0000313" key="3">
    <source>
        <dbReference type="Proteomes" id="UP000186817"/>
    </source>
</evidence>